<name>A0ABY7TQ63_9SPHN</name>
<dbReference type="Proteomes" id="UP001220395">
    <property type="component" value="Chromosome"/>
</dbReference>
<dbReference type="InterPro" id="IPR006913">
    <property type="entry name" value="CENP-V/GFA"/>
</dbReference>
<dbReference type="PANTHER" id="PTHR33337:SF40">
    <property type="entry name" value="CENP-V_GFA DOMAIN-CONTAINING PROTEIN-RELATED"/>
    <property type="match status" value="1"/>
</dbReference>
<keyword evidence="2" id="KW-0479">Metal-binding</keyword>
<proteinExistence type="inferred from homology"/>
<protein>
    <submittedName>
        <fullName evidence="6">GFA family protein</fullName>
    </submittedName>
</protein>
<dbReference type="SUPFAM" id="SSF51316">
    <property type="entry name" value="Mss4-like"/>
    <property type="match status" value="1"/>
</dbReference>
<dbReference type="InterPro" id="IPR011057">
    <property type="entry name" value="Mss4-like_sf"/>
</dbReference>
<evidence type="ECO:0000313" key="6">
    <source>
        <dbReference type="EMBL" id="WCT75378.1"/>
    </source>
</evidence>
<dbReference type="Pfam" id="PF04828">
    <property type="entry name" value="GFA"/>
    <property type="match status" value="1"/>
</dbReference>
<reference evidence="6 7" key="1">
    <citation type="submission" date="2023-02" db="EMBL/GenBank/DDBJ databases">
        <title>Genome sequence of Sphingomonas naphthae.</title>
        <authorList>
            <person name="Kim S."/>
            <person name="Heo J."/>
            <person name="Kwon S.-W."/>
        </authorList>
    </citation>
    <scope>NUCLEOTIDE SEQUENCE [LARGE SCALE GENOMIC DNA]</scope>
    <source>
        <strain evidence="6 7">KACC 18716</strain>
    </source>
</reference>
<evidence type="ECO:0000259" key="5">
    <source>
        <dbReference type="PROSITE" id="PS51891"/>
    </source>
</evidence>
<keyword evidence="4" id="KW-0456">Lyase</keyword>
<comment type="similarity">
    <text evidence="1">Belongs to the Gfa family.</text>
</comment>
<evidence type="ECO:0000313" key="7">
    <source>
        <dbReference type="Proteomes" id="UP001220395"/>
    </source>
</evidence>
<evidence type="ECO:0000256" key="2">
    <source>
        <dbReference type="ARBA" id="ARBA00022723"/>
    </source>
</evidence>
<evidence type="ECO:0000256" key="3">
    <source>
        <dbReference type="ARBA" id="ARBA00022833"/>
    </source>
</evidence>
<gene>
    <name evidence="6" type="ORF">PQ455_03085</name>
</gene>
<dbReference type="Gene3D" id="3.90.1590.10">
    <property type="entry name" value="glutathione-dependent formaldehyde- activating enzyme (gfa)"/>
    <property type="match status" value="1"/>
</dbReference>
<dbReference type="EMBL" id="CP117411">
    <property type="protein sequence ID" value="WCT75378.1"/>
    <property type="molecule type" value="Genomic_DNA"/>
</dbReference>
<evidence type="ECO:0000256" key="4">
    <source>
        <dbReference type="ARBA" id="ARBA00023239"/>
    </source>
</evidence>
<evidence type="ECO:0000256" key="1">
    <source>
        <dbReference type="ARBA" id="ARBA00005495"/>
    </source>
</evidence>
<sequence>MPVTGGCLCGAVRWRSAAPPFAARACQCRDCQYFGGGGGIANAGFATDTLTVTGDVTWYESVADSGNVMRRGFCPACGTPLFSGAVVRPHQMFVRIGSFDDMEVIAPQMTIWTASAPSWVTIDPSLPMVEGQPAPPPAA</sequence>
<accession>A0ABY7TQ63</accession>
<dbReference type="PANTHER" id="PTHR33337">
    <property type="entry name" value="GFA DOMAIN-CONTAINING PROTEIN"/>
    <property type="match status" value="1"/>
</dbReference>
<feature type="domain" description="CENP-V/GFA" evidence="5">
    <location>
        <begin position="3"/>
        <end position="113"/>
    </location>
</feature>
<organism evidence="6 7">
    <name type="scientific">Sphingomonas naphthae</name>
    <dbReference type="NCBI Taxonomy" id="1813468"/>
    <lineage>
        <taxon>Bacteria</taxon>
        <taxon>Pseudomonadati</taxon>
        <taxon>Pseudomonadota</taxon>
        <taxon>Alphaproteobacteria</taxon>
        <taxon>Sphingomonadales</taxon>
        <taxon>Sphingomonadaceae</taxon>
        <taxon>Sphingomonas</taxon>
    </lineage>
</organism>
<keyword evidence="7" id="KW-1185">Reference proteome</keyword>
<dbReference type="PROSITE" id="PS51891">
    <property type="entry name" value="CENP_V_GFA"/>
    <property type="match status" value="1"/>
</dbReference>
<keyword evidence="3" id="KW-0862">Zinc</keyword>